<evidence type="ECO:0000259" key="1">
    <source>
        <dbReference type="Pfam" id="PF24626"/>
    </source>
</evidence>
<feature type="domain" description="Tf2-1-like SH3-like" evidence="1">
    <location>
        <begin position="2"/>
        <end position="32"/>
    </location>
</feature>
<name>A0ABR2MC07_9ASPA</name>
<dbReference type="InterPro" id="IPR056924">
    <property type="entry name" value="SH3_Tf2-1"/>
</dbReference>
<evidence type="ECO:0000313" key="3">
    <source>
        <dbReference type="Proteomes" id="UP001412067"/>
    </source>
</evidence>
<dbReference type="Proteomes" id="UP001412067">
    <property type="component" value="Unassembled WGS sequence"/>
</dbReference>
<dbReference type="EMBL" id="JBBWWR010000009">
    <property type="protein sequence ID" value="KAK8961515.1"/>
    <property type="molecule type" value="Genomic_DNA"/>
</dbReference>
<keyword evidence="3" id="KW-1185">Reference proteome</keyword>
<protein>
    <recommendedName>
        <fullName evidence="1">Tf2-1-like SH3-like domain-containing protein</fullName>
    </recommendedName>
</protein>
<reference evidence="2 3" key="1">
    <citation type="journal article" date="2022" name="Nat. Plants">
        <title>Genomes of leafy and leafless Platanthera orchids illuminate the evolution of mycoheterotrophy.</title>
        <authorList>
            <person name="Li M.H."/>
            <person name="Liu K.W."/>
            <person name="Li Z."/>
            <person name="Lu H.C."/>
            <person name="Ye Q.L."/>
            <person name="Zhang D."/>
            <person name="Wang J.Y."/>
            <person name="Li Y.F."/>
            <person name="Zhong Z.M."/>
            <person name="Liu X."/>
            <person name="Yu X."/>
            <person name="Liu D.K."/>
            <person name="Tu X.D."/>
            <person name="Liu B."/>
            <person name="Hao Y."/>
            <person name="Liao X.Y."/>
            <person name="Jiang Y.T."/>
            <person name="Sun W.H."/>
            <person name="Chen J."/>
            <person name="Chen Y.Q."/>
            <person name="Ai Y."/>
            <person name="Zhai J.W."/>
            <person name="Wu S.S."/>
            <person name="Zhou Z."/>
            <person name="Hsiao Y.Y."/>
            <person name="Wu W.L."/>
            <person name="Chen Y.Y."/>
            <person name="Lin Y.F."/>
            <person name="Hsu J.L."/>
            <person name="Li C.Y."/>
            <person name="Wang Z.W."/>
            <person name="Zhao X."/>
            <person name="Zhong W.Y."/>
            <person name="Ma X.K."/>
            <person name="Ma L."/>
            <person name="Huang J."/>
            <person name="Chen G.Z."/>
            <person name="Huang M.Z."/>
            <person name="Huang L."/>
            <person name="Peng D.H."/>
            <person name="Luo Y.B."/>
            <person name="Zou S.Q."/>
            <person name="Chen S.P."/>
            <person name="Lan S."/>
            <person name="Tsai W.C."/>
            <person name="Van de Peer Y."/>
            <person name="Liu Z.J."/>
        </authorList>
    </citation>
    <scope>NUCLEOTIDE SEQUENCE [LARGE SCALE GENOMIC DNA]</scope>
    <source>
        <strain evidence="2">Lor288</strain>
    </source>
</reference>
<organism evidence="2 3">
    <name type="scientific">Platanthera guangdongensis</name>
    <dbReference type="NCBI Taxonomy" id="2320717"/>
    <lineage>
        <taxon>Eukaryota</taxon>
        <taxon>Viridiplantae</taxon>
        <taxon>Streptophyta</taxon>
        <taxon>Embryophyta</taxon>
        <taxon>Tracheophyta</taxon>
        <taxon>Spermatophyta</taxon>
        <taxon>Magnoliopsida</taxon>
        <taxon>Liliopsida</taxon>
        <taxon>Asparagales</taxon>
        <taxon>Orchidaceae</taxon>
        <taxon>Orchidoideae</taxon>
        <taxon>Orchideae</taxon>
        <taxon>Orchidinae</taxon>
        <taxon>Platanthera</taxon>
    </lineage>
</organism>
<proteinExistence type="predicted"/>
<sequence length="126" mass="14232">MVERVGEVAYLLALSDELSGLHDMFHISVLRNSIKDPAQVIANDRVPIEFGLMTKVRPIRIGVTITHGRECGGYESTFVNAWPCLWNYPICGLTQCSTLPKQLSNIRKVDRQKAHVNVIFIHTQSR</sequence>
<comment type="caution">
    <text evidence="2">The sequence shown here is derived from an EMBL/GenBank/DDBJ whole genome shotgun (WGS) entry which is preliminary data.</text>
</comment>
<accession>A0ABR2MC07</accession>
<evidence type="ECO:0000313" key="2">
    <source>
        <dbReference type="EMBL" id="KAK8961515.1"/>
    </source>
</evidence>
<gene>
    <name evidence="2" type="ORF">KSP40_PGU013516</name>
</gene>
<dbReference type="Pfam" id="PF24626">
    <property type="entry name" value="SH3_Tf2-1"/>
    <property type="match status" value="1"/>
</dbReference>